<sequence>MPPVIAETEGSMEWLLKWWPLLTTLVSGVVGWGYWSLKQRMVPREEFVTAIDELRAADVAIEERIVSVETTLHHLPTRDDLKKVDVRISDLSGVLNNRISDLSGVMHDRISNVSGDIRAMTEKVNGLHDVLNRMDRQLGLLLEHHMRSGSDG</sequence>
<reference evidence="2 3" key="1">
    <citation type="submission" date="2024-05" db="EMBL/GenBank/DDBJ databases">
        <authorList>
            <consortium name="Candidatus Magnetaquicoccaceae bacterium FCR-1 genome sequencing consortium"/>
            <person name="Shimoshige H."/>
            <person name="Shimamura S."/>
            <person name="Taoka A."/>
            <person name="Kobayashi H."/>
            <person name="Maekawa T."/>
        </authorList>
    </citation>
    <scope>NUCLEOTIDE SEQUENCE [LARGE SCALE GENOMIC DNA]</scope>
    <source>
        <strain evidence="2 3">FCR-1</strain>
    </source>
</reference>
<dbReference type="InterPro" id="IPR020269">
    <property type="entry name" value="Phage_Mu_Releasin"/>
</dbReference>
<keyword evidence="3" id="KW-1185">Reference proteome</keyword>
<evidence type="ECO:0000313" key="2">
    <source>
        <dbReference type="EMBL" id="GAB0056726.1"/>
    </source>
</evidence>
<evidence type="ECO:0000256" key="1">
    <source>
        <dbReference type="SAM" id="Phobius"/>
    </source>
</evidence>
<reference evidence="2 3" key="2">
    <citation type="submission" date="2024-09" db="EMBL/GenBank/DDBJ databases">
        <title>Draft genome sequence of Candidatus Magnetaquicoccaceae bacterium FCR-1.</title>
        <authorList>
            <person name="Shimoshige H."/>
            <person name="Shimamura S."/>
            <person name="Taoka A."/>
            <person name="Kobayashi H."/>
            <person name="Maekawa T."/>
        </authorList>
    </citation>
    <scope>NUCLEOTIDE SEQUENCE [LARGE SCALE GENOMIC DNA]</scope>
    <source>
        <strain evidence="2 3">FCR-1</strain>
    </source>
</reference>
<keyword evidence="1" id="KW-1133">Transmembrane helix</keyword>
<name>A0ABQ0C762_9PROT</name>
<dbReference type="EMBL" id="BAAFGK010000004">
    <property type="protein sequence ID" value="GAB0056726.1"/>
    <property type="molecule type" value="Genomic_DNA"/>
</dbReference>
<proteinExistence type="predicted"/>
<protein>
    <submittedName>
        <fullName evidence="2">Uncharacterized protein</fullName>
    </submittedName>
</protein>
<comment type="caution">
    <text evidence="2">The sequence shown here is derived from an EMBL/GenBank/DDBJ whole genome shotgun (WGS) entry which is preliminary data.</text>
</comment>
<dbReference type="Pfam" id="PF10805">
    <property type="entry name" value="DUF2730"/>
    <property type="match status" value="1"/>
</dbReference>
<feature type="transmembrane region" description="Helical" evidence="1">
    <location>
        <begin position="18"/>
        <end position="37"/>
    </location>
</feature>
<dbReference type="Proteomes" id="UP001628193">
    <property type="component" value="Unassembled WGS sequence"/>
</dbReference>
<organism evidence="2 3">
    <name type="scientific">Candidatus Magnetaquiglobus chichijimensis</name>
    <dbReference type="NCBI Taxonomy" id="3141448"/>
    <lineage>
        <taxon>Bacteria</taxon>
        <taxon>Pseudomonadati</taxon>
        <taxon>Pseudomonadota</taxon>
        <taxon>Magnetococcia</taxon>
        <taxon>Magnetococcales</taxon>
        <taxon>Candidatus Magnetaquicoccaceae</taxon>
        <taxon>Candidatus Magnetaquiglobus</taxon>
    </lineage>
</organism>
<keyword evidence="1" id="KW-0812">Transmembrane</keyword>
<evidence type="ECO:0000313" key="3">
    <source>
        <dbReference type="Proteomes" id="UP001628193"/>
    </source>
</evidence>
<keyword evidence="1" id="KW-0472">Membrane</keyword>
<dbReference type="RefSeq" id="WP_420904446.1">
    <property type="nucleotide sequence ID" value="NZ_BAAFGK010000004.1"/>
</dbReference>
<accession>A0ABQ0C762</accession>
<gene>
    <name evidence="2" type="ORF">SIID45300_01037</name>
</gene>